<evidence type="ECO:0000259" key="4">
    <source>
        <dbReference type="PROSITE" id="PS00083"/>
    </source>
</evidence>
<evidence type="ECO:0000256" key="1">
    <source>
        <dbReference type="ARBA" id="ARBA00007825"/>
    </source>
</evidence>
<keyword evidence="2" id="KW-0223">Dioxygenase</keyword>
<dbReference type="EMBL" id="JAZIBG010000009">
    <property type="protein sequence ID" value="MEF7613045.1"/>
    <property type="molecule type" value="Genomic_DNA"/>
</dbReference>
<dbReference type="Gene3D" id="2.60.130.10">
    <property type="entry name" value="Aromatic compound dioxygenase"/>
    <property type="match status" value="1"/>
</dbReference>
<dbReference type="InterPro" id="IPR039387">
    <property type="entry name" value="3_4-PCD"/>
</dbReference>
<dbReference type="PROSITE" id="PS00083">
    <property type="entry name" value="INTRADIOL_DIOXYGENAS"/>
    <property type="match status" value="1"/>
</dbReference>
<dbReference type="PANTHER" id="PTHR33711:SF9">
    <property type="entry name" value="PROTOCATECHUATE 3,4-DIOXYGENASE ALPHA CHAIN"/>
    <property type="match status" value="1"/>
</dbReference>
<dbReference type="GO" id="GO:0018578">
    <property type="term" value="F:protocatechuate 3,4-dioxygenase activity"/>
    <property type="evidence" value="ECO:0007669"/>
    <property type="project" value="InterPro"/>
</dbReference>
<dbReference type="InterPro" id="IPR000627">
    <property type="entry name" value="Intradiol_dOase_C"/>
</dbReference>
<dbReference type="SUPFAM" id="SSF49482">
    <property type="entry name" value="Aromatic compound dioxygenase"/>
    <property type="match status" value="1"/>
</dbReference>
<dbReference type="Pfam" id="PF00775">
    <property type="entry name" value="Dioxygenase_C"/>
    <property type="match status" value="1"/>
</dbReference>
<keyword evidence="6" id="KW-1185">Reference proteome</keyword>
<evidence type="ECO:0000313" key="6">
    <source>
        <dbReference type="Proteomes" id="UP001336250"/>
    </source>
</evidence>
<dbReference type="GO" id="GO:0008199">
    <property type="term" value="F:ferric iron binding"/>
    <property type="evidence" value="ECO:0007669"/>
    <property type="project" value="InterPro"/>
</dbReference>
<dbReference type="RefSeq" id="WP_332287961.1">
    <property type="nucleotide sequence ID" value="NZ_JAZIBG010000009.1"/>
</dbReference>
<proteinExistence type="inferred from homology"/>
<evidence type="ECO:0000313" key="5">
    <source>
        <dbReference type="EMBL" id="MEF7613045.1"/>
    </source>
</evidence>
<evidence type="ECO:0000256" key="2">
    <source>
        <dbReference type="ARBA" id="ARBA00022964"/>
    </source>
</evidence>
<dbReference type="InterPro" id="IPR015889">
    <property type="entry name" value="Intradiol_dOase_core"/>
</dbReference>
<dbReference type="CDD" id="cd03459">
    <property type="entry name" value="3_4-PCD"/>
    <property type="match status" value="1"/>
</dbReference>
<name>A0AAW9QEP1_9BURK</name>
<evidence type="ECO:0000256" key="3">
    <source>
        <dbReference type="ARBA" id="ARBA00023002"/>
    </source>
</evidence>
<dbReference type="InterPro" id="IPR050770">
    <property type="entry name" value="Intradiol_RC_Dioxygenase"/>
</dbReference>
<dbReference type="AlphaFoldDB" id="A0AAW9QEP1"/>
<accession>A0AAW9QEP1</accession>
<sequence>MTTAHDPHRCPHPARRRLVAGALAAATLGCPAILRSAHAQQPLRPTPRQTEGPFYPPVFEGDADADLLDRAGRRYAHGRPAWVQGQVTDTAGRPLDGAVVEIWQCDHAGHYRHARDGDRADEAFQGYGRVTLGRDGRYRFRTIRPVAYGGRTPHIHLKVLQGRGELLTTQLYAEGDPGNAQDFLWRRLDAADRAAVTRPFAAGPQGLAAEFPIVVAA</sequence>
<gene>
    <name evidence="5" type="ORF">V4F39_03910</name>
</gene>
<dbReference type="Proteomes" id="UP001336250">
    <property type="component" value="Unassembled WGS sequence"/>
</dbReference>
<reference evidence="5 6" key="1">
    <citation type="submission" date="2024-02" db="EMBL/GenBank/DDBJ databases">
        <title>Genome sequence of Aquincola sp. MAHUQ-54.</title>
        <authorList>
            <person name="Huq M.A."/>
        </authorList>
    </citation>
    <scope>NUCLEOTIDE SEQUENCE [LARGE SCALE GENOMIC DNA]</scope>
    <source>
        <strain evidence="5 6">MAHUQ-54</strain>
    </source>
</reference>
<organism evidence="5 6">
    <name type="scientific">Aquincola agrisoli</name>
    <dbReference type="NCBI Taxonomy" id="3119538"/>
    <lineage>
        <taxon>Bacteria</taxon>
        <taxon>Pseudomonadati</taxon>
        <taxon>Pseudomonadota</taxon>
        <taxon>Betaproteobacteria</taxon>
        <taxon>Burkholderiales</taxon>
        <taxon>Sphaerotilaceae</taxon>
        <taxon>Aquincola</taxon>
    </lineage>
</organism>
<comment type="similarity">
    <text evidence="1">Belongs to the intradiol ring-cleavage dioxygenase family.</text>
</comment>
<keyword evidence="3" id="KW-0560">Oxidoreductase</keyword>
<feature type="domain" description="Intradiol ring-cleavage dioxygenases" evidence="4">
    <location>
        <begin position="83"/>
        <end position="111"/>
    </location>
</feature>
<comment type="caution">
    <text evidence="5">The sequence shown here is derived from an EMBL/GenBank/DDBJ whole genome shotgun (WGS) entry which is preliminary data.</text>
</comment>
<dbReference type="PANTHER" id="PTHR33711">
    <property type="entry name" value="DIOXYGENASE, PUTATIVE (AFU_ORTHOLOGUE AFUA_2G02910)-RELATED"/>
    <property type="match status" value="1"/>
</dbReference>
<protein>
    <submittedName>
        <fullName evidence="5">Protocatechuate 3,4-dioxygenase</fullName>
    </submittedName>
</protein>